<dbReference type="InterPro" id="IPR006059">
    <property type="entry name" value="SBP"/>
</dbReference>
<evidence type="ECO:0000313" key="4">
    <source>
        <dbReference type="EMBL" id="MBP2382263.1"/>
    </source>
</evidence>
<dbReference type="Proteomes" id="UP001519290">
    <property type="component" value="Unassembled WGS sequence"/>
</dbReference>
<sequence length="440" mass="45950">MPTRRQILLSTAAMGLAGAGTLAGCTRGGPEGTAPSDTLRMRVWDDAAAAAYEDALAAFTRSTGIDVDVEVMVWDDYWKQLPLDIADEALPDVLWMNTANLAGTRASGRLLEVGPLIGDVATQWEEAATDLYRVGGELWGVPQMWDQSMLVAQDELIAEADGDPSALTADPEAPSDPLRDLARALTTDSGGLHPGDDGFAAENRATFGFSAHPDRTAVLGPFIAGQGGAWQDEEGTFSFASAKGTAAVQYLADLAAAHLAPAGAETVADDTLCQNLFLEGKLGLLQTGTYDLHAIAGAVEDSFPWSVHPVVAGPEGAHPLVHAIAAVGVDPDDEDRAAAIGKLLTFLGGVDGQRPLAESRLGIPAHRELLATWQKAWETEGVDVSALTTAPDEPALPEIGNRSAEGTGAALPVIATIFQGKATAEEALPRAQQAARTEQH</sequence>
<evidence type="ECO:0000313" key="5">
    <source>
        <dbReference type="Proteomes" id="UP001519290"/>
    </source>
</evidence>
<evidence type="ECO:0000256" key="2">
    <source>
        <dbReference type="ARBA" id="ARBA00022448"/>
    </source>
</evidence>
<protein>
    <submittedName>
        <fullName evidence="4">Multiple sugar transport system substrate-binding protein</fullName>
    </submittedName>
</protein>
<dbReference type="Gene3D" id="3.40.190.10">
    <property type="entry name" value="Periplasmic binding protein-like II"/>
    <property type="match status" value="1"/>
</dbReference>
<dbReference type="RefSeq" id="WP_342592151.1">
    <property type="nucleotide sequence ID" value="NZ_BAAAJW010000003.1"/>
</dbReference>
<dbReference type="EMBL" id="JAGIOD010000001">
    <property type="protein sequence ID" value="MBP2382263.1"/>
    <property type="molecule type" value="Genomic_DNA"/>
</dbReference>
<evidence type="ECO:0000256" key="1">
    <source>
        <dbReference type="ARBA" id="ARBA00008520"/>
    </source>
</evidence>
<dbReference type="PROSITE" id="PS51257">
    <property type="entry name" value="PROKAR_LIPOPROTEIN"/>
    <property type="match status" value="1"/>
</dbReference>
<comment type="similarity">
    <text evidence="1">Belongs to the bacterial solute-binding protein 1 family.</text>
</comment>
<dbReference type="SUPFAM" id="SSF53850">
    <property type="entry name" value="Periplasmic binding protein-like II"/>
    <property type="match status" value="1"/>
</dbReference>
<keyword evidence="3" id="KW-0732">Signal</keyword>
<keyword evidence="4" id="KW-0762">Sugar transport</keyword>
<dbReference type="PANTHER" id="PTHR30061">
    <property type="entry name" value="MALTOSE-BINDING PERIPLASMIC PROTEIN"/>
    <property type="match status" value="1"/>
</dbReference>
<dbReference type="PROSITE" id="PS51318">
    <property type="entry name" value="TAT"/>
    <property type="match status" value="1"/>
</dbReference>
<evidence type="ECO:0000256" key="3">
    <source>
        <dbReference type="ARBA" id="ARBA00022729"/>
    </source>
</evidence>
<dbReference type="InterPro" id="IPR006311">
    <property type="entry name" value="TAT_signal"/>
</dbReference>
<name>A0ABS4X1J3_9MICO</name>
<proteinExistence type="inferred from homology"/>
<accession>A0ABS4X1J3</accession>
<keyword evidence="5" id="KW-1185">Reference proteome</keyword>
<organism evidence="4 5">
    <name type="scientific">Brachybacterium sacelli</name>
    <dbReference type="NCBI Taxonomy" id="173364"/>
    <lineage>
        <taxon>Bacteria</taxon>
        <taxon>Bacillati</taxon>
        <taxon>Actinomycetota</taxon>
        <taxon>Actinomycetes</taxon>
        <taxon>Micrococcales</taxon>
        <taxon>Dermabacteraceae</taxon>
        <taxon>Brachybacterium</taxon>
    </lineage>
</organism>
<reference evidence="4 5" key="1">
    <citation type="submission" date="2021-03" db="EMBL/GenBank/DDBJ databases">
        <title>Sequencing the genomes of 1000 actinobacteria strains.</title>
        <authorList>
            <person name="Klenk H.-P."/>
        </authorList>
    </citation>
    <scope>NUCLEOTIDE SEQUENCE [LARGE SCALE GENOMIC DNA]</scope>
    <source>
        <strain evidence="4 5">DSM 14566</strain>
    </source>
</reference>
<keyword evidence="2" id="KW-0813">Transport</keyword>
<gene>
    <name evidence="4" type="ORF">JOF43_002220</name>
</gene>
<dbReference type="Pfam" id="PF13416">
    <property type="entry name" value="SBP_bac_8"/>
    <property type="match status" value="1"/>
</dbReference>
<comment type="caution">
    <text evidence="4">The sequence shown here is derived from an EMBL/GenBank/DDBJ whole genome shotgun (WGS) entry which is preliminary data.</text>
</comment>
<dbReference type="PANTHER" id="PTHR30061:SF50">
    <property type="entry name" value="MALTOSE_MALTODEXTRIN-BINDING PERIPLASMIC PROTEIN"/>
    <property type="match status" value="1"/>
</dbReference>